<dbReference type="OrthoDB" id="10070851at2759"/>
<evidence type="ECO:0000313" key="2">
    <source>
        <dbReference type="Proteomes" id="UP000299102"/>
    </source>
</evidence>
<comment type="caution">
    <text evidence="1">The sequence shown here is derived from an EMBL/GenBank/DDBJ whole genome shotgun (WGS) entry which is preliminary data.</text>
</comment>
<dbReference type="EMBL" id="BGZK01001100">
    <property type="protein sequence ID" value="GBP71192.1"/>
    <property type="molecule type" value="Genomic_DNA"/>
</dbReference>
<keyword evidence="2" id="KW-1185">Reference proteome</keyword>
<gene>
    <name evidence="1" type="ORF">EVAR_17985_1</name>
</gene>
<accession>A0A4C1Y8L3</accession>
<dbReference type="AlphaFoldDB" id="A0A4C1Y8L3"/>
<evidence type="ECO:0000313" key="1">
    <source>
        <dbReference type="EMBL" id="GBP71192.1"/>
    </source>
</evidence>
<protein>
    <submittedName>
        <fullName evidence="1">Uncharacterized protein</fullName>
    </submittedName>
</protein>
<sequence length="125" mass="14162">MIISELTQHQLGVAERRNQLQRALMPPTLVNWTENIGHVRVRFVRKLLPIGCGAGAPAVALRARNTLGCVRPLFLFYWYASANEVEERSLVPHSRSHARLWRNATMSHACVLLTFSCVHQAFTDL</sequence>
<reference evidence="1 2" key="1">
    <citation type="journal article" date="2019" name="Commun. Biol.">
        <title>The bagworm genome reveals a unique fibroin gene that provides high tensile strength.</title>
        <authorList>
            <person name="Kono N."/>
            <person name="Nakamura H."/>
            <person name="Ohtoshi R."/>
            <person name="Tomita M."/>
            <person name="Numata K."/>
            <person name="Arakawa K."/>
        </authorList>
    </citation>
    <scope>NUCLEOTIDE SEQUENCE [LARGE SCALE GENOMIC DNA]</scope>
</reference>
<name>A0A4C1Y8L3_EUMVA</name>
<proteinExistence type="predicted"/>
<organism evidence="1 2">
    <name type="scientific">Eumeta variegata</name>
    <name type="common">Bagworm moth</name>
    <name type="synonym">Eumeta japonica</name>
    <dbReference type="NCBI Taxonomy" id="151549"/>
    <lineage>
        <taxon>Eukaryota</taxon>
        <taxon>Metazoa</taxon>
        <taxon>Ecdysozoa</taxon>
        <taxon>Arthropoda</taxon>
        <taxon>Hexapoda</taxon>
        <taxon>Insecta</taxon>
        <taxon>Pterygota</taxon>
        <taxon>Neoptera</taxon>
        <taxon>Endopterygota</taxon>
        <taxon>Lepidoptera</taxon>
        <taxon>Glossata</taxon>
        <taxon>Ditrysia</taxon>
        <taxon>Tineoidea</taxon>
        <taxon>Psychidae</taxon>
        <taxon>Oiketicinae</taxon>
        <taxon>Eumeta</taxon>
    </lineage>
</organism>
<dbReference type="Proteomes" id="UP000299102">
    <property type="component" value="Unassembled WGS sequence"/>
</dbReference>